<gene>
    <name evidence="2" type="ORF">DA69_03440</name>
</gene>
<dbReference type="InterPro" id="IPR036388">
    <property type="entry name" value="WH-like_DNA-bd_sf"/>
</dbReference>
<evidence type="ECO:0000313" key="2">
    <source>
        <dbReference type="EMBL" id="ANF53884.1"/>
    </source>
</evidence>
<dbReference type="Proteomes" id="UP000077603">
    <property type="component" value="Chromosome"/>
</dbReference>
<dbReference type="AlphaFoldDB" id="A0A172Y3U5"/>
<organism evidence="2 3">
    <name type="scientific">Brevundimonas naejangsanensis</name>
    <dbReference type="NCBI Taxonomy" id="588932"/>
    <lineage>
        <taxon>Bacteria</taxon>
        <taxon>Pseudomonadati</taxon>
        <taxon>Pseudomonadota</taxon>
        <taxon>Alphaproteobacteria</taxon>
        <taxon>Caulobacterales</taxon>
        <taxon>Caulobacteraceae</taxon>
        <taxon>Brevundimonas</taxon>
    </lineage>
</organism>
<dbReference type="InterPro" id="IPR000835">
    <property type="entry name" value="HTH_MarR-typ"/>
</dbReference>
<feature type="domain" description="HTH marR-type" evidence="1">
    <location>
        <begin position="1"/>
        <end position="66"/>
    </location>
</feature>
<dbReference type="PROSITE" id="PS50995">
    <property type="entry name" value="HTH_MARR_2"/>
    <property type="match status" value="1"/>
</dbReference>
<dbReference type="InterPro" id="IPR036390">
    <property type="entry name" value="WH_DNA-bd_sf"/>
</dbReference>
<dbReference type="KEGG" id="bne:DA69_03440"/>
<dbReference type="Gene3D" id="1.10.10.10">
    <property type="entry name" value="Winged helix-like DNA-binding domain superfamily/Winged helix DNA-binding domain"/>
    <property type="match status" value="1"/>
</dbReference>
<name>A0A172Y3U5_9CAUL</name>
<protein>
    <recommendedName>
        <fullName evidence="1">HTH marR-type domain-containing protein</fullName>
    </recommendedName>
</protein>
<evidence type="ECO:0000313" key="3">
    <source>
        <dbReference type="Proteomes" id="UP000077603"/>
    </source>
</evidence>
<accession>A0A172Y3U5</accession>
<evidence type="ECO:0000259" key="1">
    <source>
        <dbReference type="PROSITE" id="PS50995"/>
    </source>
</evidence>
<keyword evidence="3" id="KW-1185">Reference proteome</keyword>
<reference evidence="2 3" key="1">
    <citation type="journal article" date="2014" name="Genome Announc.">
        <title>Genome Sequence of a Promising Hydrogen-Producing Facultative Anaerobic Bacterium, Brevundimonas naejangsanensis Strain B1.</title>
        <authorList>
            <person name="Su H."/>
            <person name="Zhang T."/>
            <person name="Bao M."/>
            <person name="Jiang Y."/>
            <person name="Wang Y."/>
            <person name="Tan T."/>
        </authorList>
    </citation>
    <scope>NUCLEOTIDE SEQUENCE [LARGE SCALE GENOMIC DNA]</scope>
    <source>
        <strain evidence="2 3">B1</strain>
    </source>
</reference>
<proteinExistence type="predicted"/>
<dbReference type="SUPFAM" id="SSF46785">
    <property type="entry name" value="Winged helix' DNA-binding domain"/>
    <property type="match status" value="1"/>
</dbReference>
<dbReference type="EMBL" id="CP015614">
    <property type="protein sequence ID" value="ANF53884.1"/>
    <property type="molecule type" value="Genomic_DNA"/>
</dbReference>
<dbReference type="GO" id="GO:0003700">
    <property type="term" value="F:DNA-binding transcription factor activity"/>
    <property type="evidence" value="ECO:0007669"/>
    <property type="project" value="InterPro"/>
</dbReference>
<sequence length="74" mass="8173">MSREGWVETFLNADDNRITDVYLTPGGKALSAEVMKLASRQLQRAVAGLEAADLDELTRILKRLIGNLSKLSIE</sequence>